<feature type="transmembrane region" description="Helical" evidence="1">
    <location>
        <begin position="366"/>
        <end position="387"/>
    </location>
</feature>
<keyword evidence="1" id="KW-0812">Transmembrane</keyword>
<feature type="transmembrane region" description="Helical" evidence="1">
    <location>
        <begin position="440"/>
        <end position="460"/>
    </location>
</feature>
<feature type="transmembrane region" description="Helical" evidence="1">
    <location>
        <begin position="467"/>
        <end position="484"/>
    </location>
</feature>
<dbReference type="RefSeq" id="WP_262623306.1">
    <property type="nucleotide sequence ID" value="NZ_JAOQKI010000002.1"/>
</dbReference>
<feature type="transmembrane region" description="Helical" evidence="1">
    <location>
        <begin position="399"/>
        <end position="420"/>
    </location>
</feature>
<dbReference type="EMBL" id="JAOQKI010000002">
    <property type="protein sequence ID" value="MCU6716086.1"/>
    <property type="molecule type" value="Genomic_DNA"/>
</dbReference>
<comment type="caution">
    <text evidence="2">The sequence shown here is derived from an EMBL/GenBank/DDBJ whole genome shotgun (WGS) entry which is preliminary data.</text>
</comment>
<evidence type="ECO:0000313" key="3">
    <source>
        <dbReference type="Proteomes" id="UP001209666"/>
    </source>
</evidence>
<feature type="transmembrane region" description="Helical" evidence="1">
    <location>
        <begin position="291"/>
        <end position="313"/>
    </location>
</feature>
<evidence type="ECO:0008006" key="4">
    <source>
        <dbReference type="Google" id="ProtNLM"/>
    </source>
</evidence>
<accession>A0ABT2SAY2</accession>
<keyword evidence="3" id="KW-1185">Reference proteome</keyword>
<evidence type="ECO:0000256" key="1">
    <source>
        <dbReference type="SAM" id="Phobius"/>
    </source>
</evidence>
<protein>
    <recommendedName>
        <fullName evidence="4">Glycosyltransferase RgtA/B/C/D-like domain-containing protein</fullName>
    </recommendedName>
</protein>
<feature type="transmembrane region" description="Helical" evidence="1">
    <location>
        <begin position="214"/>
        <end position="232"/>
    </location>
</feature>
<organism evidence="2 3">
    <name type="scientific">Roseburia amylophila</name>
    <dbReference type="NCBI Taxonomy" id="2981794"/>
    <lineage>
        <taxon>Bacteria</taxon>
        <taxon>Bacillati</taxon>
        <taxon>Bacillota</taxon>
        <taxon>Clostridia</taxon>
        <taxon>Lachnospirales</taxon>
        <taxon>Lachnospiraceae</taxon>
        <taxon>Roseburia</taxon>
    </lineage>
</organism>
<proteinExistence type="predicted"/>
<keyword evidence="1" id="KW-1133">Transmembrane helix</keyword>
<feature type="transmembrane region" description="Helical" evidence="1">
    <location>
        <begin position="90"/>
        <end position="114"/>
    </location>
</feature>
<dbReference type="Proteomes" id="UP001209666">
    <property type="component" value="Unassembled WGS sequence"/>
</dbReference>
<feature type="transmembrane region" description="Helical" evidence="1">
    <location>
        <begin position="143"/>
        <end position="162"/>
    </location>
</feature>
<name>A0ABT2SAY2_9FIRM</name>
<gene>
    <name evidence="2" type="ORF">OCV43_02190</name>
</gene>
<keyword evidence="1" id="KW-0472">Membrane</keyword>
<feature type="transmembrane region" description="Helical" evidence="1">
    <location>
        <begin position="16"/>
        <end position="35"/>
    </location>
</feature>
<feature type="transmembrane region" description="Helical" evidence="1">
    <location>
        <begin position="174"/>
        <end position="207"/>
    </location>
</feature>
<reference evidence="2 3" key="1">
    <citation type="journal article" date="2021" name="ISME Commun">
        <title>Automated analysis of genomic sequences facilitates high-throughput and comprehensive description of bacteria.</title>
        <authorList>
            <person name="Hitch T.C.A."/>
        </authorList>
    </citation>
    <scope>NUCLEOTIDE SEQUENCE [LARGE SCALE GENOMIC DNA]</scope>
    <source>
        <strain evidence="2 3">Sanger_19</strain>
    </source>
</reference>
<evidence type="ECO:0000313" key="2">
    <source>
        <dbReference type="EMBL" id="MCU6716086.1"/>
    </source>
</evidence>
<feature type="transmembrane region" description="Helical" evidence="1">
    <location>
        <begin position="325"/>
        <end position="346"/>
    </location>
</feature>
<sequence length="608" mass="69921">MKIINGLKVKEKKYSGVLMILILSFLLHLIPIFIVKTPTSGPDEVISLASAAKLAGYDWSYLVTKFGTKYGCGSAWYLAPLFYFITNGKIIYNLARTVLAFILALQSVVCWLILKKIFEYDNELEIAVVSLAGSFFSNATADIFCNEAILTLSTWLFIYFILKIYKYGSNLKYSLILIGVFSYCCICHARTLIYLPSILVVVFFLSLKKKKSFLDYRAIIIGSAFLLIAWKINRYVGMQLYRNEQALNELASAAIGQSGNAGLVKNFILTIKTFGIRDTLKGILTVSATNAYAILIFTGFGFAASIVCFFFFLKKRKRKNTEEMANVVSMFCMIGLGVSILAMGVINCWHGINLMQGDVYNDGRFFFYLRYYINFLPPMVISLYVYMKEDDTKKLLTKAILLALILYLLFRVVFLRTFDINGIEEFDVGKLFEAFSMGKVISYSLAFKISLLISIILIMVCKKSNSIYIYFTLIVSMLFYQQLYQCIFFRGNISETTQEYTDKFVAYSENETLRTYLDNFGKIYVHSNKVYKLEYYIQLIIPEIQVKRYEENYEDDNEVKIVFSNEDLTTFLDKKLYCVKLDTNEYLYTDTYKVHKDINMIIAQIEEG</sequence>